<dbReference type="GO" id="GO:0006086">
    <property type="term" value="P:pyruvate decarboxylation to acetyl-CoA"/>
    <property type="evidence" value="ECO:0007669"/>
    <property type="project" value="InterPro"/>
</dbReference>
<organism evidence="7 8">
    <name type="scientific">Pyrrhoderma noxium</name>
    <dbReference type="NCBI Taxonomy" id="2282107"/>
    <lineage>
        <taxon>Eukaryota</taxon>
        <taxon>Fungi</taxon>
        <taxon>Dikarya</taxon>
        <taxon>Basidiomycota</taxon>
        <taxon>Agaricomycotina</taxon>
        <taxon>Agaricomycetes</taxon>
        <taxon>Hymenochaetales</taxon>
        <taxon>Hymenochaetaceae</taxon>
        <taxon>Pyrrhoderma</taxon>
    </lineage>
</organism>
<dbReference type="GO" id="GO:0045254">
    <property type="term" value="C:pyruvate dehydrogenase complex"/>
    <property type="evidence" value="ECO:0007669"/>
    <property type="project" value="InterPro"/>
</dbReference>
<dbReference type="Gene3D" id="4.10.320.10">
    <property type="entry name" value="E3-binding domain"/>
    <property type="match status" value="1"/>
</dbReference>
<gene>
    <name evidence="7" type="ORF">PNOK_0141300</name>
</gene>
<feature type="domain" description="Peripheral subunit-binding (PSBD)" evidence="6">
    <location>
        <begin position="170"/>
        <end position="208"/>
    </location>
</feature>
<dbReference type="InterPro" id="IPR003016">
    <property type="entry name" value="2-oxoA_DH_lipoyl-BS"/>
</dbReference>
<evidence type="ECO:0000259" key="5">
    <source>
        <dbReference type="PROSITE" id="PS50968"/>
    </source>
</evidence>
<evidence type="ECO:0000313" key="7">
    <source>
        <dbReference type="EMBL" id="PAV24345.1"/>
    </source>
</evidence>
<dbReference type="CDD" id="cd06849">
    <property type="entry name" value="lipoyl_domain"/>
    <property type="match status" value="1"/>
</dbReference>
<dbReference type="PROSITE" id="PS50968">
    <property type="entry name" value="BIOTINYL_LIPOYL"/>
    <property type="match status" value="1"/>
</dbReference>
<dbReference type="GO" id="GO:0004742">
    <property type="term" value="F:dihydrolipoyllysine-residue acetyltransferase activity"/>
    <property type="evidence" value="ECO:0007669"/>
    <property type="project" value="TreeGrafter"/>
</dbReference>
<feature type="region of interest" description="Disordered" evidence="4">
    <location>
        <begin position="119"/>
        <end position="170"/>
    </location>
</feature>
<reference evidence="7 8" key="1">
    <citation type="journal article" date="2017" name="Mol. Ecol.">
        <title>Comparative and population genomic landscape of Phellinus noxius: A hypervariable fungus causing root rot in trees.</title>
        <authorList>
            <person name="Chung C.L."/>
            <person name="Lee T.J."/>
            <person name="Akiba M."/>
            <person name="Lee H.H."/>
            <person name="Kuo T.H."/>
            <person name="Liu D."/>
            <person name="Ke H.M."/>
            <person name="Yokoi T."/>
            <person name="Roa M.B."/>
            <person name="Lu M.J."/>
            <person name="Chang Y.Y."/>
            <person name="Ann P.J."/>
            <person name="Tsai J.N."/>
            <person name="Chen C.Y."/>
            <person name="Tzean S.S."/>
            <person name="Ota Y."/>
            <person name="Hattori T."/>
            <person name="Sahashi N."/>
            <person name="Liou R.F."/>
            <person name="Kikuchi T."/>
            <person name="Tsai I.J."/>
        </authorList>
    </citation>
    <scope>NUCLEOTIDE SEQUENCE [LARGE SCALE GENOMIC DNA]</scope>
    <source>
        <strain evidence="7 8">FFPRI411160</strain>
    </source>
</reference>
<evidence type="ECO:0000256" key="3">
    <source>
        <dbReference type="ARBA" id="ARBA00022946"/>
    </source>
</evidence>
<dbReference type="InterPro" id="IPR045257">
    <property type="entry name" value="E2/Pdx1"/>
</dbReference>
<dbReference type="InterPro" id="IPR011053">
    <property type="entry name" value="Single_hybrid_motif"/>
</dbReference>
<evidence type="ECO:0000259" key="6">
    <source>
        <dbReference type="PROSITE" id="PS51826"/>
    </source>
</evidence>
<accession>A0A286UY38</accession>
<dbReference type="AlphaFoldDB" id="A0A286UY38"/>
<comment type="similarity">
    <text evidence="1">Belongs to the 2-oxoacid dehydrogenase family.</text>
</comment>
<dbReference type="InParanoid" id="A0A286UY38"/>
<evidence type="ECO:0000256" key="1">
    <source>
        <dbReference type="ARBA" id="ARBA00007317"/>
    </source>
</evidence>
<evidence type="ECO:0000313" key="8">
    <source>
        <dbReference type="Proteomes" id="UP000217199"/>
    </source>
</evidence>
<dbReference type="PROSITE" id="PS00189">
    <property type="entry name" value="LIPOYL"/>
    <property type="match status" value="1"/>
</dbReference>
<dbReference type="FunFam" id="2.40.50.100:FF:000010">
    <property type="entry name" value="Acetyltransferase component of pyruvate dehydrogenase complex"/>
    <property type="match status" value="1"/>
</dbReference>
<dbReference type="Pfam" id="PF00364">
    <property type="entry name" value="Biotin_lipoyl"/>
    <property type="match status" value="1"/>
</dbReference>
<dbReference type="STRING" id="2282107.A0A286UY38"/>
<proteinExistence type="inferred from homology"/>
<dbReference type="Gene3D" id="2.40.50.100">
    <property type="match status" value="1"/>
</dbReference>
<dbReference type="Proteomes" id="UP000217199">
    <property type="component" value="Unassembled WGS sequence"/>
</dbReference>
<protein>
    <submittedName>
        <fullName evidence="7">Single hybrid motif-containing</fullName>
    </submittedName>
</protein>
<dbReference type="PANTHER" id="PTHR23151">
    <property type="entry name" value="DIHYDROLIPOAMIDE ACETYL/SUCCINYL-TRANSFERASE-RELATED"/>
    <property type="match status" value="1"/>
</dbReference>
<dbReference type="PROSITE" id="PS51826">
    <property type="entry name" value="PSBD"/>
    <property type="match status" value="1"/>
</dbReference>
<keyword evidence="3" id="KW-0809">Transit peptide</keyword>
<dbReference type="EMBL" id="NBII01000001">
    <property type="protein sequence ID" value="PAV24345.1"/>
    <property type="molecule type" value="Genomic_DNA"/>
</dbReference>
<dbReference type="Pfam" id="PF02817">
    <property type="entry name" value="E3_binding"/>
    <property type="match status" value="1"/>
</dbReference>
<dbReference type="PANTHER" id="PTHR23151:SF82">
    <property type="entry name" value="PYRUVATE DEHYDROGENASE COMPLEX PROTEIN X COMPONENT, MITOCHONDRIAL"/>
    <property type="match status" value="1"/>
</dbReference>
<keyword evidence="8" id="KW-1185">Reference proteome</keyword>
<evidence type="ECO:0000256" key="2">
    <source>
        <dbReference type="ARBA" id="ARBA00022823"/>
    </source>
</evidence>
<feature type="domain" description="Lipoyl-binding" evidence="5">
    <location>
        <begin position="38"/>
        <end position="114"/>
    </location>
</feature>
<dbReference type="InterPro" id="IPR000089">
    <property type="entry name" value="Biotin_lipoyl"/>
</dbReference>
<comment type="caution">
    <text evidence="7">The sequence shown here is derived from an EMBL/GenBank/DDBJ whole genome shotgun (WGS) entry which is preliminary data.</text>
</comment>
<feature type="region of interest" description="Disordered" evidence="4">
    <location>
        <begin position="281"/>
        <end position="303"/>
    </location>
</feature>
<dbReference type="OrthoDB" id="537444at2759"/>
<dbReference type="SUPFAM" id="SSF51230">
    <property type="entry name" value="Single hybrid motif"/>
    <property type="match status" value="1"/>
</dbReference>
<keyword evidence="2" id="KW-0450">Lipoyl</keyword>
<evidence type="ECO:0000256" key="4">
    <source>
        <dbReference type="SAM" id="MobiDB-lite"/>
    </source>
</evidence>
<name>A0A286UY38_9AGAM</name>
<dbReference type="InterPro" id="IPR004167">
    <property type="entry name" value="PSBD"/>
</dbReference>
<dbReference type="InterPro" id="IPR036625">
    <property type="entry name" value="E3-bd_dom_sf"/>
</dbReference>
<sequence>MQSVRRASAALSSAATSPTAGRVLGQRYLHSTRPWNAISNFAMPAMSPTMTEGGVAQWKVKEGQAFAAGDVLLEVETDKATIDVEAPEDGVMGKIIAPDGSKNIPVGKTIALLAEEGDDISNLEIPKEESSTPPPPKTQEEAAKPQVAITPEATPSKSSSHELHIQHSKPLFPSVQRLLTENGVENADKIKGTGVRGMLTKGDVLAFLGKASSPLGTYKPPNYDYPEIKKVKEEPKALGGQAVRQLIAANFSKSSSRARAIPPPAVPYDFDSVIADYLPSESKQAKQGTTKPTSSSSFLDGLL</sequence>
<dbReference type="SUPFAM" id="SSF47005">
    <property type="entry name" value="Peripheral subunit-binding domain of 2-oxo acid dehydrogenase complex"/>
    <property type="match status" value="1"/>
</dbReference>